<feature type="transmembrane region" description="Helical" evidence="8">
    <location>
        <begin position="334"/>
        <end position="356"/>
    </location>
</feature>
<feature type="transmembrane region" description="Helical" evidence="8">
    <location>
        <begin position="81"/>
        <end position="102"/>
    </location>
</feature>
<comment type="similarity">
    <text evidence="2">Belongs to the amino acid-polyamine-organocation (APC) superfamily. Spore germination protein (SGP) (TC 2.A.3.9) family.</text>
</comment>
<sequence>MEKPKEITVLQTSCILLSTIIGVGVLPLPLFAVRAGSTGAPLVTLLGVLLAMLGTVFIAVLGKRYPKQTIVEYSANILGKWAAVPGNLLLIAFFTTLTSLTAREFGEVVITSVLKNTPLEVTVICMLLLASLSARHGINEFAYIHFFYTPLMLVPGLVIVALSLKNADSINLQPIWGSGENGMFQGVLTVAALCQASFILTSVIPSMKQPQKALTAGFWGMGIAGAFYVVIVIATVSVFGPEEILNQLWPTLELAKMTSLPANVLERLDAAFLFVWVIAVFTTLLSSYFFAIHSMSIVLRLKDHRMCSFFILPIVFVIAVLPRNILQMYEIVEIVGRFGLCLTIAYPALLLTISLFRRQRGNAG</sequence>
<feature type="transmembrane region" description="Helical" evidence="8">
    <location>
        <begin position="270"/>
        <end position="292"/>
    </location>
</feature>
<dbReference type="PANTHER" id="PTHR34975">
    <property type="entry name" value="SPORE GERMINATION PROTEIN A2"/>
    <property type="match status" value="1"/>
</dbReference>
<evidence type="ECO:0000313" key="10">
    <source>
        <dbReference type="Proteomes" id="UP001597493"/>
    </source>
</evidence>
<feature type="transmembrane region" description="Helical" evidence="8">
    <location>
        <begin position="39"/>
        <end position="61"/>
    </location>
</feature>
<keyword evidence="3" id="KW-0813">Transport</keyword>
<protein>
    <submittedName>
        <fullName evidence="9">Endospore germination permease</fullName>
    </submittedName>
</protein>
<keyword evidence="6 8" id="KW-1133">Transmembrane helix</keyword>
<evidence type="ECO:0000256" key="1">
    <source>
        <dbReference type="ARBA" id="ARBA00004141"/>
    </source>
</evidence>
<keyword evidence="7 8" id="KW-0472">Membrane</keyword>
<name>A0ABW5QUW6_9BACL</name>
<dbReference type="RefSeq" id="WP_379270561.1">
    <property type="nucleotide sequence ID" value="NZ_JBHUGT010000032.1"/>
</dbReference>
<reference evidence="10" key="1">
    <citation type="journal article" date="2019" name="Int. J. Syst. Evol. Microbiol.">
        <title>The Global Catalogue of Microorganisms (GCM) 10K type strain sequencing project: providing services to taxonomists for standard genome sequencing and annotation.</title>
        <authorList>
            <consortium name="The Broad Institute Genomics Platform"/>
            <consortium name="The Broad Institute Genome Sequencing Center for Infectious Disease"/>
            <person name="Wu L."/>
            <person name="Ma J."/>
        </authorList>
    </citation>
    <scope>NUCLEOTIDE SEQUENCE [LARGE SCALE GENOMIC DNA]</scope>
    <source>
        <strain evidence="10">TISTR 1827</strain>
    </source>
</reference>
<accession>A0ABW5QUW6</accession>
<evidence type="ECO:0000256" key="5">
    <source>
        <dbReference type="ARBA" id="ARBA00022692"/>
    </source>
</evidence>
<dbReference type="Gene3D" id="1.20.1740.10">
    <property type="entry name" value="Amino acid/polyamine transporter I"/>
    <property type="match status" value="1"/>
</dbReference>
<feature type="transmembrane region" description="Helical" evidence="8">
    <location>
        <begin position="304"/>
        <end position="322"/>
    </location>
</feature>
<dbReference type="NCBIfam" id="TIGR00912">
    <property type="entry name" value="2A0309"/>
    <property type="match status" value="1"/>
</dbReference>
<dbReference type="PANTHER" id="PTHR34975:SF2">
    <property type="entry name" value="SPORE GERMINATION PROTEIN A2"/>
    <property type="match status" value="1"/>
</dbReference>
<evidence type="ECO:0000256" key="8">
    <source>
        <dbReference type="SAM" id="Phobius"/>
    </source>
</evidence>
<dbReference type="Pfam" id="PF03845">
    <property type="entry name" value="Spore_permease"/>
    <property type="match status" value="1"/>
</dbReference>
<feature type="transmembrane region" description="Helical" evidence="8">
    <location>
        <begin position="184"/>
        <end position="204"/>
    </location>
</feature>
<evidence type="ECO:0000256" key="4">
    <source>
        <dbReference type="ARBA" id="ARBA00022544"/>
    </source>
</evidence>
<keyword evidence="5 8" id="KW-0812">Transmembrane</keyword>
<evidence type="ECO:0000313" key="9">
    <source>
        <dbReference type="EMBL" id="MFD2659885.1"/>
    </source>
</evidence>
<evidence type="ECO:0000256" key="3">
    <source>
        <dbReference type="ARBA" id="ARBA00022448"/>
    </source>
</evidence>
<comment type="caution">
    <text evidence="9">The sequence shown here is derived from an EMBL/GenBank/DDBJ whole genome shotgun (WGS) entry which is preliminary data.</text>
</comment>
<evidence type="ECO:0000256" key="2">
    <source>
        <dbReference type="ARBA" id="ARBA00007998"/>
    </source>
</evidence>
<feature type="transmembrane region" description="Helical" evidence="8">
    <location>
        <begin position="216"/>
        <end position="239"/>
    </location>
</feature>
<organism evidence="9 10">
    <name type="scientific">Paenibacillus thailandensis</name>
    <dbReference type="NCBI Taxonomy" id="393250"/>
    <lineage>
        <taxon>Bacteria</taxon>
        <taxon>Bacillati</taxon>
        <taxon>Bacillota</taxon>
        <taxon>Bacilli</taxon>
        <taxon>Bacillales</taxon>
        <taxon>Paenibacillaceae</taxon>
        <taxon>Paenibacillus</taxon>
    </lineage>
</organism>
<evidence type="ECO:0000256" key="7">
    <source>
        <dbReference type="ARBA" id="ARBA00023136"/>
    </source>
</evidence>
<proteinExistence type="inferred from homology"/>
<gene>
    <name evidence="9" type="ORF">ACFSW5_06345</name>
</gene>
<feature type="transmembrane region" description="Helical" evidence="8">
    <location>
        <begin position="141"/>
        <end position="164"/>
    </location>
</feature>
<feature type="transmembrane region" description="Helical" evidence="8">
    <location>
        <begin position="12"/>
        <end position="33"/>
    </location>
</feature>
<feature type="transmembrane region" description="Helical" evidence="8">
    <location>
        <begin position="108"/>
        <end position="129"/>
    </location>
</feature>
<keyword evidence="10" id="KW-1185">Reference proteome</keyword>
<evidence type="ECO:0000256" key="6">
    <source>
        <dbReference type="ARBA" id="ARBA00022989"/>
    </source>
</evidence>
<dbReference type="InterPro" id="IPR004761">
    <property type="entry name" value="Spore_GerAB"/>
</dbReference>
<dbReference type="EMBL" id="JBHUMY010000006">
    <property type="protein sequence ID" value="MFD2659885.1"/>
    <property type="molecule type" value="Genomic_DNA"/>
</dbReference>
<comment type="subcellular location">
    <subcellularLocation>
        <location evidence="1">Membrane</location>
        <topology evidence="1">Multi-pass membrane protein</topology>
    </subcellularLocation>
</comment>
<keyword evidence="4" id="KW-0309">Germination</keyword>
<dbReference type="Proteomes" id="UP001597493">
    <property type="component" value="Unassembled WGS sequence"/>
</dbReference>